<evidence type="ECO:0000256" key="6">
    <source>
        <dbReference type="ARBA" id="ARBA00022694"/>
    </source>
</evidence>
<dbReference type="EC" id="2.7.7.87" evidence="3"/>
<name>A0ABW3BGI4_9ACTN</name>
<evidence type="ECO:0000256" key="10">
    <source>
        <dbReference type="ARBA" id="ARBA00029774"/>
    </source>
</evidence>
<keyword evidence="6" id="KW-0819">tRNA processing</keyword>
<gene>
    <name evidence="14" type="ORF">ACFQZU_12745</name>
</gene>
<evidence type="ECO:0000256" key="1">
    <source>
        <dbReference type="ARBA" id="ARBA00004496"/>
    </source>
</evidence>
<dbReference type="NCBIfam" id="TIGR00057">
    <property type="entry name" value="L-threonylcarbamoyladenylate synthase"/>
    <property type="match status" value="1"/>
</dbReference>
<keyword evidence="4" id="KW-0963">Cytoplasm</keyword>
<evidence type="ECO:0000256" key="5">
    <source>
        <dbReference type="ARBA" id="ARBA00022679"/>
    </source>
</evidence>
<evidence type="ECO:0000313" key="14">
    <source>
        <dbReference type="EMBL" id="MFD0802175.1"/>
    </source>
</evidence>
<evidence type="ECO:0000256" key="2">
    <source>
        <dbReference type="ARBA" id="ARBA00007663"/>
    </source>
</evidence>
<evidence type="ECO:0000256" key="12">
    <source>
        <dbReference type="SAM" id="MobiDB-lite"/>
    </source>
</evidence>
<reference evidence="15" key="1">
    <citation type="journal article" date="2019" name="Int. J. Syst. Evol. Microbiol.">
        <title>The Global Catalogue of Microorganisms (GCM) 10K type strain sequencing project: providing services to taxonomists for standard genome sequencing and annotation.</title>
        <authorList>
            <consortium name="The Broad Institute Genomics Platform"/>
            <consortium name="The Broad Institute Genome Sequencing Center for Infectious Disease"/>
            <person name="Wu L."/>
            <person name="Ma J."/>
        </authorList>
    </citation>
    <scope>NUCLEOTIDE SEQUENCE [LARGE SCALE GENOMIC DNA]</scope>
    <source>
        <strain evidence="15">CCUG 63369</strain>
    </source>
</reference>
<keyword evidence="8" id="KW-0547">Nucleotide-binding</keyword>
<accession>A0ABW3BGI4</accession>
<comment type="similarity">
    <text evidence="2">Belongs to the SUA5 family.</text>
</comment>
<keyword evidence="9" id="KW-0067">ATP-binding</keyword>
<dbReference type="InterPro" id="IPR050156">
    <property type="entry name" value="TC-AMP_synthase_SUA5"/>
</dbReference>
<organism evidence="14 15">
    <name type="scientific">Streptomonospora algeriensis</name>
    <dbReference type="NCBI Taxonomy" id="995084"/>
    <lineage>
        <taxon>Bacteria</taxon>
        <taxon>Bacillati</taxon>
        <taxon>Actinomycetota</taxon>
        <taxon>Actinomycetes</taxon>
        <taxon>Streptosporangiales</taxon>
        <taxon>Nocardiopsidaceae</taxon>
        <taxon>Streptomonospora</taxon>
    </lineage>
</organism>
<keyword evidence="7 14" id="KW-0548">Nucleotidyltransferase</keyword>
<keyword evidence="15" id="KW-1185">Reference proteome</keyword>
<dbReference type="InterPro" id="IPR006070">
    <property type="entry name" value="Sua5-like_dom"/>
</dbReference>
<feature type="domain" description="YrdC-like" evidence="13">
    <location>
        <begin position="14"/>
        <end position="199"/>
    </location>
</feature>
<evidence type="ECO:0000256" key="8">
    <source>
        <dbReference type="ARBA" id="ARBA00022741"/>
    </source>
</evidence>
<keyword evidence="5 14" id="KW-0808">Transferase</keyword>
<evidence type="ECO:0000256" key="9">
    <source>
        <dbReference type="ARBA" id="ARBA00022840"/>
    </source>
</evidence>
<evidence type="ECO:0000313" key="15">
    <source>
        <dbReference type="Proteomes" id="UP001596956"/>
    </source>
</evidence>
<dbReference type="PANTHER" id="PTHR17490:SF16">
    <property type="entry name" value="THREONYLCARBAMOYL-AMP SYNTHASE"/>
    <property type="match status" value="1"/>
</dbReference>
<comment type="subcellular location">
    <subcellularLocation>
        <location evidence="1">Cytoplasm</location>
    </subcellularLocation>
</comment>
<dbReference type="InterPro" id="IPR017945">
    <property type="entry name" value="DHBP_synth_RibB-like_a/b_dom"/>
</dbReference>
<dbReference type="SUPFAM" id="SSF55821">
    <property type="entry name" value="YrdC/RibB"/>
    <property type="match status" value="1"/>
</dbReference>
<dbReference type="GO" id="GO:0061710">
    <property type="term" value="F:L-threonylcarbamoyladenylate synthase"/>
    <property type="evidence" value="ECO:0007669"/>
    <property type="project" value="UniProtKB-EC"/>
</dbReference>
<dbReference type="Proteomes" id="UP001596956">
    <property type="component" value="Unassembled WGS sequence"/>
</dbReference>
<comment type="catalytic activity">
    <reaction evidence="11">
        <text>L-threonine + hydrogencarbonate + ATP = L-threonylcarbamoyladenylate + diphosphate + H2O</text>
        <dbReference type="Rhea" id="RHEA:36407"/>
        <dbReference type="ChEBI" id="CHEBI:15377"/>
        <dbReference type="ChEBI" id="CHEBI:17544"/>
        <dbReference type="ChEBI" id="CHEBI:30616"/>
        <dbReference type="ChEBI" id="CHEBI:33019"/>
        <dbReference type="ChEBI" id="CHEBI:57926"/>
        <dbReference type="ChEBI" id="CHEBI:73682"/>
        <dbReference type="EC" id="2.7.7.87"/>
    </reaction>
</comment>
<dbReference type="Gene3D" id="3.90.870.10">
    <property type="entry name" value="DHBP synthase"/>
    <property type="match status" value="1"/>
</dbReference>
<dbReference type="Pfam" id="PF01300">
    <property type="entry name" value="Sua5_yciO_yrdC"/>
    <property type="match status" value="1"/>
</dbReference>
<comment type="caution">
    <text evidence="14">The sequence shown here is derived from an EMBL/GenBank/DDBJ whole genome shotgun (WGS) entry which is preliminary data.</text>
</comment>
<protein>
    <recommendedName>
        <fullName evidence="10">L-threonylcarbamoyladenylate synthase</fullName>
        <ecNumber evidence="3">2.7.7.87</ecNumber>
    </recommendedName>
    <alternativeName>
        <fullName evidence="10">L-threonylcarbamoyladenylate synthase</fullName>
    </alternativeName>
</protein>
<proteinExistence type="inferred from homology"/>
<dbReference type="EMBL" id="JBHTHR010000392">
    <property type="protein sequence ID" value="MFD0802175.1"/>
    <property type="molecule type" value="Genomic_DNA"/>
</dbReference>
<evidence type="ECO:0000256" key="11">
    <source>
        <dbReference type="ARBA" id="ARBA00048366"/>
    </source>
</evidence>
<sequence length="278" mass="28355">MSRGYDCADGQGRKDGVTDAASSVRRGELVVLPTDTVYGIGADAFSPAAVSALLDAKGRGRDMPPPVLVGSVRAAQALVEDMGNYGQDLIEEFWPGPLTVVCAAAPSLSWDLGETKGTVAVRMPMHPVALELLKEVGPMAVSSANLSGRAAATTAEEAEKQLGEAVSVYLDGGACDDDTPSTIVDLTYAVPRVLRDGAVPIQRLRAVCGTVIGVPKRSSAAGDEDAEASEGAETGRTPQESAERRTGSTEAAASAGSAEGAPAPEDSSAAEPERGDTA</sequence>
<feature type="region of interest" description="Disordered" evidence="12">
    <location>
        <begin position="216"/>
        <end position="278"/>
    </location>
</feature>
<dbReference type="PANTHER" id="PTHR17490">
    <property type="entry name" value="SUA5"/>
    <property type="match status" value="1"/>
</dbReference>
<evidence type="ECO:0000256" key="3">
    <source>
        <dbReference type="ARBA" id="ARBA00012584"/>
    </source>
</evidence>
<evidence type="ECO:0000256" key="7">
    <source>
        <dbReference type="ARBA" id="ARBA00022695"/>
    </source>
</evidence>
<evidence type="ECO:0000256" key="4">
    <source>
        <dbReference type="ARBA" id="ARBA00022490"/>
    </source>
</evidence>
<evidence type="ECO:0000259" key="13">
    <source>
        <dbReference type="PROSITE" id="PS51163"/>
    </source>
</evidence>
<feature type="compositionally biased region" description="Low complexity" evidence="12">
    <location>
        <begin position="248"/>
        <end position="270"/>
    </location>
</feature>
<dbReference type="PROSITE" id="PS51163">
    <property type="entry name" value="YRDC"/>
    <property type="match status" value="1"/>
</dbReference>